<dbReference type="Proteomes" id="UP000054007">
    <property type="component" value="Unassembled WGS sequence"/>
</dbReference>
<reference evidence="2 3" key="1">
    <citation type="journal article" date="2015" name="Fungal Genet. Biol.">
        <title>Evolution of novel wood decay mechanisms in Agaricales revealed by the genome sequences of Fistulina hepatica and Cylindrobasidium torrendii.</title>
        <authorList>
            <person name="Floudas D."/>
            <person name="Held B.W."/>
            <person name="Riley R."/>
            <person name="Nagy L.G."/>
            <person name="Koehler G."/>
            <person name="Ransdell A.S."/>
            <person name="Younus H."/>
            <person name="Chow J."/>
            <person name="Chiniquy J."/>
            <person name="Lipzen A."/>
            <person name="Tritt A."/>
            <person name="Sun H."/>
            <person name="Haridas S."/>
            <person name="LaButti K."/>
            <person name="Ohm R.A."/>
            <person name="Kues U."/>
            <person name="Blanchette R.A."/>
            <person name="Grigoriev I.V."/>
            <person name="Minto R.E."/>
            <person name="Hibbett D.S."/>
        </authorList>
    </citation>
    <scope>NUCLEOTIDE SEQUENCE [LARGE SCALE GENOMIC DNA]</scope>
    <source>
        <strain evidence="2 3">FP15055 ss-10</strain>
    </source>
</reference>
<keyword evidence="3" id="KW-1185">Reference proteome</keyword>
<dbReference type="AlphaFoldDB" id="A0A0D7ATA4"/>
<sequence>MGCVAASCALCGDASIPFARTIDLELLLASLFMFLHATRAALSRNPAPTSVVLTKPTKGSLVRRVVNPRLEENPVAFRTHHPSPNTHSPAPLALPAPSMARGRLREYRDEIQRTQRDDTALPARCRSDWRQRRAERRVRRCDTRERAMLELERALTEIGEAETTARLYANI</sequence>
<dbReference type="EMBL" id="KN880942">
    <property type="protein sequence ID" value="KIY61447.1"/>
    <property type="molecule type" value="Genomic_DNA"/>
</dbReference>
<proteinExistence type="predicted"/>
<name>A0A0D7ATA4_9AGAR</name>
<gene>
    <name evidence="2" type="ORF">CYLTODRAFT_478598</name>
</gene>
<organism evidence="2 3">
    <name type="scientific">Cylindrobasidium torrendii FP15055 ss-10</name>
    <dbReference type="NCBI Taxonomy" id="1314674"/>
    <lineage>
        <taxon>Eukaryota</taxon>
        <taxon>Fungi</taxon>
        <taxon>Dikarya</taxon>
        <taxon>Basidiomycota</taxon>
        <taxon>Agaricomycotina</taxon>
        <taxon>Agaricomycetes</taxon>
        <taxon>Agaricomycetidae</taxon>
        <taxon>Agaricales</taxon>
        <taxon>Marasmiineae</taxon>
        <taxon>Physalacriaceae</taxon>
        <taxon>Cylindrobasidium</taxon>
    </lineage>
</organism>
<protein>
    <submittedName>
        <fullName evidence="2">Uncharacterized protein</fullName>
    </submittedName>
</protein>
<feature type="region of interest" description="Disordered" evidence="1">
    <location>
        <begin position="76"/>
        <end position="95"/>
    </location>
</feature>
<evidence type="ECO:0000313" key="3">
    <source>
        <dbReference type="Proteomes" id="UP000054007"/>
    </source>
</evidence>
<evidence type="ECO:0000256" key="1">
    <source>
        <dbReference type="SAM" id="MobiDB-lite"/>
    </source>
</evidence>
<accession>A0A0D7ATA4</accession>
<evidence type="ECO:0000313" key="2">
    <source>
        <dbReference type="EMBL" id="KIY61447.1"/>
    </source>
</evidence>